<evidence type="ECO:0000313" key="4">
    <source>
        <dbReference type="Proteomes" id="UP000565576"/>
    </source>
</evidence>
<dbReference type="EMBL" id="JACHBG010000040">
    <property type="protein sequence ID" value="MBB6489451.1"/>
    <property type="molecule type" value="Genomic_DNA"/>
</dbReference>
<dbReference type="Proteomes" id="UP000199205">
    <property type="component" value="Unassembled WGS sequence"/>
</dbReference>
<dbReference type="Proteomes" id="UP000565576">
    <property type="component" value="Unassembled WGS sequence"/>
</dbReference>
<reference evidence="3" key="1">
    <citation type="submission" date="2016-08" db="EMBL/GenBank/DDBJ databases">
        <authorList>
            <person name="Varghese N."/>
            <person name="Submissions Spin"/>
        </authorList>
    </citation>
    <scope>NUCLEOTIDE SEQUENCE [LARGE SCALE GENOMIC DNA]</scope>
    <source>
        <strain evidence="3">P1-7</strain>
    </source>
</reference>
<sequence>MTDLTNARNAEANQLYGAARGQATPVDISPVLDTIDQTLSPGVTRTASDPKSIRIVSDEGEFFVAEDNQIIVDWVNGGGMIADYVAPIVVPEMVSARQFKLQLLAAGLLDQVDGWVKTQDRSVQIAYEYSGSFVKSSPMMQEGFQAMGFTPQQIDDFFTGAAKL</sequence>
<proteinExistence type="predicted"/>
<dbReference type="EMBL" id="FMAF01000026">
    <property type="protein sequence ID" value="SCB48001.1"/>
    <property type="molecule type" value="Genomic_DNA"/>
</dbReference>
<protein>
    <submittedName>
        <fullName evidence="2">Uncharacterized protein</fullName>
    </submittedName>
</protein>
<dbReference type="AlphaFoldDB" id="A0A1C3X6Z8"/>
<reference evidence="1 4" key="3">
    <citation type="submission" date="2020-08" db="EMBL/GenBank/DDBJ databases">
        <title>Genomic Encyclopedia of Type Strains, Phase IV (KMG-V): Genome sequencing to study the core and pangenomes of soil and plant-associated prokaryotes.</title>
        <authorList>
            <person name="Whitman W."/>
        </authorList>
    </citation>
    <scope>NUCLEOTIDE SEQUENCE [LARGE SCALE GENOMIC DNA]</scope>
    <source>
        <strain evidence="1 4">SEMIA 4060</strain>
    </source>
</reference>
<gene>
    <name evidence="2" type="ORF">GA0061101_12696</name>
    <name evidence="1" type="ORF">GGD46_006778</name>
</gene>
<evidence type="ECO:0000313" key="3">
    <source>
        <dbReference type="Proteomes" id="UP000199205"/>
    </source>
</evidence>
<reference evidence="2" key="2">
    <citation type="submission" date="2016-08" db="EMBL/GenBank/DDBJ databases">
        <authorList>
            <person name="Seilhamer J.J."/>
        </authorList>
    </citation>
    <scope>NUCLEOTIDE SEQUENCE [LARGE SCALE GENOMIC DNA]</scope>
    <source>
        <strain evidence="2">P1-7</strain>
    </source>
</reference>
<name>A0A1C3X6Z8_9HYPH</name>
<evidence type="ECO:0000313" key="2">
    <source>
        <dbReference type="EMBL" id="SCB48001.1"/>
    </source>
</evidence>
<organism evidence="2 3">
    <name type="scientific">Rhizobium lusitanum</name>
    <dbReference type="NCBI Taxonomy" id="293958"/>
    <lineage>
        <taxon>Bacteria</taxon>
        <taxon>Pseudomonadati</taxon>
        <taxon>Pseudomonadota</taxon>
        <taxon>Alphaproteobacteria</taxon>
        <taxon>Hyphomicrobiales</taxon>
        <taxon>Rhizobiaceae</taxon>
        <taxon>Rhizobium/Agrobacterium group</taxon>
        <taxon>Rhizobium</taxon>
    </lineage>
</organism>
<evidence type="ECO:0000313" key="1">
    <source>
        <dbReference type="EMBL" id="MBB6489451.1"/>
    </source>
</evidence>
<accession>A0A1C3X6Z8</accession>
<dbReference type="RefSeq" id="WP_240535447.1">
    <property type="nucleotide sequence ID" value="NZ_FMAF01000026.1"/>
</dbReference>